<gene>
    <name evidence="8" type="ORF">PUMCH_003118</name>
</gene>
<name>A0AAX4HBA1_9ASCO</name>
<dbReference type="KEGG" id="asau:88174182"/>
<dbReference type="InterPro" id="IPR011013">
    <property type="entry name" value="Gal_mutarotase_sf_dom"/>
</dbReference>
<feature type="active site" evidence="6">
    <location>
        <position position="267"/>
    </location>
</feature>
<sequence length="304" mass="34491">MAVEETDTQVIITNPSDPNSSVTILKYGATVISWIYKGEEKLWLSDDAKLDGSKPVRGGIPLVFPVFGKCKDASHDTEPLPQHGFARNSTWQFLGQVTESPCAVQFGLGPEDVDQELYKKWGKGRHDFTLVLTVTLADDTFTTQIEVENTGASTFEFNWLFHTYYRVEDVTDSLVTNLMDSTCYDQLLATTYQEKAPMLSFHEEFDRIYKKVEEEKHIQIVDKGKVLVTLERENLPDAVVWNPWIEKSKGMADFAPKLGYMNMLCIEPGHVADFITLTRGEKWIASQKITPFGEIRVQTDIYSV</sequence>
<dbReference type="InterPro" id="IPR025532">
    <property type="entry name" value="G6P_1-epimerase"/>
</dbReference>
<feature type="binding site" evidence="7">
    <location>
        <position position="57"/>
    </location>
    <ligand>
        <name>substrate</name>
    </ligand>
</feature>
<proteinExistence type="inferred from homology"/>
<dbReference type="SUPFAM" id="SSF74650">
    <property type="entry name" value="Galactose mutarotase-like"/>
    <property type="match status" value="1"/>
</dbReference>
<dbReference type="GeneID" id="88174182"/>
<dbReference type="EMBL" id="CP138897">
    <property type="protein sequence ID" value="WPK25787.1"/>
    <property type="molecule type" value="Genomic_DNA"/>
</dbReference>
<evidence type="ECO:0000313" key="8">
    <source>
        <dbReference type="EMBL" id="WPK25787.1"/>
    </source>
</evidence>
<evidence type="ECO:0000256" key="1">
    <source>
        <dbReference type="ARBA" id="ARBA00001096"/>
    </source>
</evidence>
<dbReference type="RefSeq" id="XP_062878169.1">
    <property type="nucleotide sequence ID" value="XM_063022099.1"/>
</dbReference>
<evidence type="ECO:0000256" key="2">
    <source>
        <dbReference type="ARBA" id="ARBA00005866"/>
    </source>
</evidence>
<dbReference type="InterPro" id="IPR008183">
    <property type="entry name" value="Aldose_1/G6P_1-epimerase"/>
</dbReference>
<comment type="similarity">
    <text evidence="2 5">Belongs to the glucose-6-phosphate 1-epimerase family.</text>
</comment>
<feature type="binding site" evidence="7">
    <location>
        <position position="82"/>
    </location>
    <ligand>
        <name>substrate</name>
    </ligand>
</feature>
<dbReference type="GO" id="GO:0005975">
    <property type="term" value="P:carbohydrate metabolic process"/>
    <property type="evidence" value="ECO:0007669"/>
    <property type="project" value="InterPro"/>
</dbReference>
<dbReference type="GO" id="GO:0047938">
    <property type="term" value="F:glucose-6-phosphate 1-epimerase activity"/>
    <property type="evidence" value="ECO:0007669"/>
    <property type="project" value="UniProtKB-UniRule"/>
</dbReference>
<feature type="binding site" evidence="7">
    <location>
        <position position="87"/>
    </location>
    <ligand>
        <name>substrate</name>
    </ligand>
</feature>
<dbReference type="PANTHER" id="PTHR11122">
    <property type="entry name" value="APOSPORY-ASSOCIATED PROTEIN C-RELATED"/>
    <property type="match status" value="1"/>
</dbReference>
<dbReference type="PANTHER" id="PTHR11122:SF13">
    <property type="entry name" value="GLUCOSE-6-PHOSPHATE 1-EPIMERASE"/>
    <property type="match status" value="1"/>
</dbReference>
<dbReference type="Gene3D" id="2.70.98.10">
    <property type="match status" value="1"/>
</dbReference>
<dbReference type="InterPro" id="IPR014718">
    <property type="entry name" value="GH-type_carb-bd"/>
</dbReference>
<dbReference type="CDD" id="cd09020">
    <property type="entry name" value="D-hex-6-P-epi_like"/>
    <property type="match status" value="1"/>
</dbReference>
<dbReference type="AlphaFoldDB" id="A0AAX4HBA1"/>
<dbReference type="EC" id="5.1.3.15" evidence="3 5"/>
<dbReference type="Pfam" id="PF01263">
    <property type="entry name" value="Aldose_epim"/>
    <property type="match status" value="1"/>
</dbReference>
<dbReference type="GO" id="GO:0005737">
    <property type="term" value="C:cytoplasm"/>
    <property type="evidence" value="ECO:0007669"/>
    <property type="project" value="TreeGrafter"/>
</dbReference>
<dbReference type="PIRSF" id="PIRSF016020">
    <property type="entry name" value="PHexose_mutarotase"/>
    <property type="match status" value="1"/>
</dbReference>
<keyword evidence="4 5" id="KW-0413">Isomerase</keyword>
<feature type="active site" evidence="6">
    <location>
        <position position="162"/>
    </location>
</feature>
<evidence type="ECO:0000256" key="5">
    <source>
        <dbReference type="PIRNR" id="PIRNR016020"/>
    </source>
</evidence>
<evidence type="ECO:0000256" key="3">
    <source>
        <dbReference type="ARBA" id="ARBA00012083"/>
    </source>
</evidence>
<reference evidence="8 9" key="1">
    <citation type="submission" date="2023-10" db="EMBL/GenBank/DDBJ databases">
        <title>Draft Genome Sequence of Candida saopaulonensis from a very Premature Infant with Sepsis.</title>
        <authorList>
            <person name="Ning Y."/>
            <person name="Dai R."/>
            <person name="Xiao M."/>
            <person name="Xu Y."/>
            <person name="Yan Q."/>
            <person name="Zhang L."/>
        </authorList>
    </citation>
    <scope>NUCLEOTIDE SEQUENCE [LARGE SCALE GENOMIC DNA]</scope>
    <source>
        <strain evidence="8 9">19XY460</strain>
    </source>
</reference>
<dbReference type="GO" id="GO:0030246">
    <property type="term" value="F:carbohydrate binding"/>
    <property type="evidence" value="ECO:0007669"/>
    <property type="project" value="UniProtKB-UniRule"/>
</dbReference>
<organism evidence="8 9">
    <name type="scientific">Australozyma saopauloensis</name>
    <dbReference type="NCBI Taxonomy" id="291208"/>
    <lineage>
        <taxon>Eukaryota</taxon>
        <taxon>Fungi</taxon>
        <taxon>Dikarya</taxon>
        <taxon>Ascomycota</taxon>
        <taxon>Saccharomycotina</taxon>
        <taxon>Pichiomycetes</taxon>
        <taxon>Metschnikowiaceae</taxon>
        <taxon>Australozyma</taxon>
    </lineage>
</organism>
<keyword evidence="9" id="KW-1185">Reference proteome</keyword>
<dbReference type="Proteomes" id="UP001338582">
    <property type="component" value="Chromosome 4"/>
</dbReference>
<evidence type="ECO:0000313" key="9">
    <source>
        <dbReference type="Proteomes" id="UP001338582"/>
    </source>
</evidence>
<evidence type="ECO:0000256" key="7">
    <source>
        <dbReference type="PIRSR" id="PIRSR016020-2"/>
    </source>
</evidence>
<accession>A0AAX4HBA1</accession>
<evidence type="ECO:0000256" key="4">
    <source>
        <dbReference type="ARBA" id="ARBA00023235"/>
    </source>
</evidence>
<comment type="catalytic activity">
    <reaction evidence="1">
        <text>alpha-D-glucose 6-phosphate = beta-D-glucose 6-phosphate</text>
        <dbReference type="Rhea" id="RHEA:16249"/>
        <dbReference type="ChEBI" id="CHEBI:58225"/>
        <dbReference type="ChEBI" id="CHEBI:58247"/>
        <dbReference type="EC" id="5.1.3.15"/>
    </reaction>
</comment>
<comment type="function">
    <text evidence="5">Catalyzes the interconversion between the alpha and beta anomers from at least three hexose 6-phosphate sugars (Glc6P, Gal6P, and Man6P).</text>
</comment>
<evidence type="ECO:0000256" key="6">
    <source>
        <dbReference type="PIRSR" id="PIRSR016020-1"/>
    </source>
</evidence>
<protein>
    <recommendedName>
        <fullName evidence="3 5">Glucose-6-phosphate 1-epimerase</fullName>
        <ecNumber evidence="3 5">5.1.3.15</ecNumber>
    </recommendedName>
</protein>